<dbReference type="PANTHER" id="PTHR43047:SF64">
    <property type="entry name" value="HISTIDINE KINASE CONTAINING CHEY-HOMOLOGOUS RECEIVER DOMAIN AND PAS DOMAIN-RELATED"/>
    <property type="match status" value="1"/>
</dbReference>
<dbReference type="InterPro" id="IPR005467">
    <property type="entry name" value="His_kinase_dom"/>
</dbReference>
<evidence type="ECO:0000256" key="2">
    <source>
        <dbReference type="ARBA" id="ARBA00012438"/>
    </source>
</evidence>
<feature type="coiled-coil region" evidence="7">
    <location>
        <begin position="196"/>
        <end position="223"/>
    </location>
</feature>
<dbReference type="Gene3D" id="3.30.565.10">
    <property type="entry name" value="Histidine kinase-like ATPase, C-terminal domain"/>
    <property type="match status" value="1"/>
</dbReference>
<name>A0A4Q0PRL3_9FLAO</name>
<dbReference type="Pfam" id="PF00072">
    <property type="entry name" value="Response_reg"/>
    <property type="match status" value="1"/>
</dbReference>
<comment type="caution">
    <text evidence="11">The sequence shown here is derived from an EMBL/GenBank/DDBJ whole genome shotgun (WGS) entry which is preliminary data.</text>
</comment>
<keyword evidence="8" id="KW-0472">Membrane</keyword>
<accession>A0A4Q0PRL3</accession>
<dbReference type="STRING" id="1122159.SAMN02745246_00381"/>
<dbReference type="FunFam" id="3.30.565.10:FF:000010">
    <property type="entry name" value="Sensor histidine kinase RcsC"/>
    <property type="match status" value="1"/>
</dbReference>
<dbReference type="PROSITE" id="PS50110">
    <property type="entry name" value="RESPONSE_REGULATORY"/>
    <property type="match status" value="1"/>
</dbReference>
<feature type="domain" description="Response regulatory" evidence="10">
    <location>
        <begin position="558"/>
        <end position="673"/>
    </location>
</feature>
<comment type="catalytic activity">
    <reaction evidence="1">
        <text>ATP + protein L-histidine = ADP + protein N-phospho-L-histidine.</text>
        <dbReference type="EC" id="2.7.13.3"/>
    </reaction>
</comment>
<evidence type="ECO:0000259" key="10">
    <source>
        <dbReference type="PROSITE" id="PS50110"/>
    </source>
</evidence>
<dbReference type="SUPFAM" id="SSF52172">
    <property type="entry name" value="CheY-like"/>
    <property type="match status" value="1"/>
</dbReference>
<dbReference type="PRINTS" id="PR00344">
    <property type="entry name" value="BCTRLSENSOR"/>
</dbReference>
<feature type="modified residue" description="4-aspartylphosphate" evidence="6">
    <location>
        <position position="607"/>
    </location>
</feature>
<evidence type="ECO:0000259" key="9">
    <source>
        <dbReference type="PROSITE" id="PS50109"/>
    </source>
</evidence>
<organism evidence="11 12">
    <name type="scientific">Leeuwenhoekiella marinoflava</name>
    <dbReference type="NCBI Taxonomy" id="988"/>
    <lineage>
        <taxon>Bacteria</taxon>
        <taxon>Pseudomonadati</taxon>
        <taxon>Bacteroidota</taxon>
        <taxon>Flavobacteriia</taxon>
        <taxon>Flavobacteriales</taxon>
        <taxon>Flavobacteriaceae</taxon>
        <taxon>Leeuwenhoekiella</taxon>
    </lineage>
</organism>
<evidence type="ECO:0000256" key="7">
    <source>
        <dbReference type="SAM" id="Coils"/>
    </source>
</evidence>
<protein>
    <recommendedName>
        <fullName evidence="2">histidine kinase</fullName>
        <ecNumber evidence="2">2.7.13.3</ecNumber>
    </recommendedName>
</protein>
<dbReference type="Gene3D" id="1.10.287.130">
    <property type="match status" value="1"/>
</dbReference>
<dbReference type="InterPro" id="IPR001789">
    <property type="entry name" value="Sig_transdc_resp-reg_receiver"/>
</dbReference>
<dbReference type="SMART" id="SM00448">
    <property type="entry name" value="REC"/>
    <property type="match status" value="1"/>
</dbReference>
<dbReference type="GO" id="GO:0000155">
    <property type="term" value="F:phosphorelay sensor kinase activity"/>
    <property type="evidence" value="ECO:0007669"/>
    <property type="project" value="InterPro"/>
</dbReference>
<dbReference type="CDD" id="cd17546">
    <property type="entry name" value="REC_hyHK_CKI1_RcsC-like"/>
    <property type="match status" value="1"/>
</dbReference>
<sequence>MKNTKRSITLKVLTGYLLIGLLIFFAIWFIYPQIKTFIYPPKKEQATNQKLTFTSNALSYLYEAETIGRTAMATGSQNQFGQYEVLVDSITIQLDSLQALIETKEQNEQLDSIKMLLSNKTSNIRSMVRLREEQYSRNYYDEALDELVKEDIYFEDYANDPRLDSVDAYTKKVIVDMMEYIRKDNANQDQDLASMAQTVRKTLAKIETRKKELEVNIINRENTLLANDRNINLKIRNLLSALEREGTLTSKQREILLNTRIEEISKTLKIIGIISIILALGFVIMIFKDASRSQQYSKELEKSNAVAQSLLKSREQLMATVTHDMRSPLNTVLGFTELLKKTPVDAKQLRYLDTVQKSGDYILKLVNDLLDFAKLEAGKIAIEKIPFNPKELIADVVAVSLPQPVKSGIEIITEIPEEANQIFLSDPFRIKQILANLITNAYKFTEAGSITIAVHVQESSLKFKVIDTGQGIPKEKQKLIFKEFSQAEETTQRKFGGFGLGLSISKKLTKLLNGKLFLDSTPGKGSTFTLTIPVEKTEQPQLIEPVSIATENLNLIERILIVDDEPAQVKLTQATLAPYGLKTDTATNGEEALKLLQTNTYDLILSDIQMPVMDGVALIKELKAYTKTAQIPVIALSGNETLKQADYTNFGFAENLKKPYKPDELIQAISAITTLEKKNMESNPTVSKSNSDLYKLDQLKEFVGDDTEALNSILNVFCKSTEESLENLDTQTIDIKSINETAHKILPMMRQLEASEIIAILEKLEKSTLKDVSEEEIKSDILSIKEKSKALLDSLKENLTA</sequence>
<dbReference type="SUPFAM" id="SSF47384">
    <property type="entry name" value="Homodimeric domain of signal transducing histidine kinase"/>
    <property type="match status" value="1"/>
</dbReference>
<dbReference type="SUPFAM" id="SSF47226">
    <property type="entry name" value="Histidine-containing phosphotransfer domain, HPT domain"/>
    <property type="match status" value="1"/>
</dbReference>
<gene>
    <name evidence="11" type="ORF">DSL99_323</name>
</gene>
<dbReference type="PROSITE" id="PS50109">
    <property type="entry name" value="HIS_KIN"/>
    <property type="match status" value="1"/>
</dbReference>
<dbReference type="PANTHER" id="PTHR43047">
    <property type="entry name" value="TWO-COMPONENT HISTIDINE PROTEIN KINASE"/>
    <property type="match status" value="1"/>
</dbReference>
<evidence type="ECO:0000256" key="3">
    <source>
        <dbReference type="ARBA" id="ARBA00022553"/>
    </source>
</evidence>
<dbReference type="InterPro" id="IPR003594">
    <property type="entry name" value="HATPase_dom"/>
</dbReference>
<keyword evidence="3 6" id="KW-0597">Phosphoprotein</keyword>
<dbReference type="Proteomes" id="UP000290608">
    <property type="component" value="Unassembled WGS sequence"/>
</dbReference>
<dbReference type="AlphaFoldDB" id="A0A4Q0PRL3"/>
<evidence type="ECO:0000256" key="8">
    <source>
        <dbReference type="SAM" id="Phobius"/>
    </source>
</evidence>
<dbReference type="SUPFAM" id="SSF55874">
    <property type="entry name" value="ATPase domain of HSP90 chaperone/DNA topoisomerase II/histidine kinase"/>
    <property type="match status" value="1"/>
</dbReference>
<proteinExistence type="predicted"/>
<keyword evidence="7" id="KW-0175">Coiled coil</keyword>
<dbReference type="InterPro" id="IPR036097">
    <property type="entry name" value="HisK_dim/P_sf"/>
</dbReference>
<dbReference type="EMBL" id="QOVL01000001">
    <property type="protein sequence ID" value="RXG33227.1"/>
    <property type="molecule type" value="Genomic_DNA"/>
</dbReference>
<dbReference type="CDD" id="cd16922">
    <property type="entry name" value="HATPase_EvgS-ArcB-TorS-like"/>
    <property type="match status" value="1"/>
</dbReference>
<dbReference type="Gene3D" id="3.40.50.2300">
    <property type="match status" value="1"/>
</dbReference>
<keyword evidence="4" id="KW-0808">Transferase</keyword>
<evidence type="ECO:0000256" key="4">
    <source>
        <dbReference type="ARBA" id="ARBA00022679"/>
    </source>
</evidence>
<dbReference type="CDD" id="cd00082">
    <property type="entry name" value="HisKA"/>
    <property type="match status" value="1"/>
</dbReference>
<evidence type="ECO:0000256" key="6">
    <source>
        <dbReference type="PROSITE-ProRule" id="PRU00169"/>
    </source>
</evidence>
<dbReference type="InterPro" id="IPR036641">
    <property type="entry name" value="HPT_dom_sf"/>
</dbReference>
<dbReference type="Pfam" id="PF00512">
    <property type="entry name" value="HisKA"/>
    <property type="match status" value="1"/>
</dbReference>
<dbReference type="Pfam" id="PF02518">
    <property type="entry name" value="HATPase_c"/>
    <property type="match status" value="1"/>
</dbReference>
<evidence type="ECO:0000256" key="1">
    <source>
        <dbReference type="ARBA" id="ARBA00000085"/>
    </source>
</evidence>
<evidence type="ECO:0000256" key="5">
    <source>
        <dbReference type="ARBA" id="ARBA00022777"/>
    </source>
</evidence>
<keyword evidence="8" id="KW-0812">Transmembrane</keyword>
<dbReference type="EC" id="2.7.13.3" evidence="2"/>
<dbReference type="SMART" id="SM00387">
    <property type="entry name" value="HATPase_c"/>
    <property type="match status" value="1"/>
</dbReference>
<keyword evidence="8" id="KW-1133">Transmembrane helix</keyword>
<keyword evidence="5" id="KW-0418">Kinase</keyword>
<evidence type="ECO:0000313" key="12">
    <source>
        <dbReference type="Proteomes" id="UP000290608"/>
    </source>
</evidence>
<dbReference type="InterPro" id="IPR004358">
    <property type="entry name" value="Sig_transdc_His_kin-like_C"/>
</dbReference>
<dbReference type="InterPro" id="IPR036890">
    <property type="entry name" value="HATPase_C_sf"/>
</dbReference>
<feature type="domain" description="Histidine kinase" evidence="9">
    <location>
        <begin position="320"/>
        <end position="536"/>
    </location>
</feature>
<dbReference type="InterPro" id="IPR003661">
    <property type="entry name" value="HisK_dim/P_dom"/>
</dbReference>
<feature type="transmembrane region" description="Helical" evidence="8">
    <location>
        <begin position="12"/>
        <end position="31"/>
    </location>
</feature>
<dbReference type="SMART" id="SM00388">
    <property type="entry name" value="HisKA"/>
    <property type="match status" value="1"/>
</dbReference>
<evidence type="ECO:0000313" key="11">
    <source>
        <dbReference type="EMBL" id="RXG33227.1"/>
    </source>
</evidence>
<dbReference type="RefSeq" id="WP_073096250.1">
    <property type="nucleotide sequence ID" value="NZ_QOVL01000001.1"/>
</dbReference>
<dbReference type="Gene3D" id="1.20.120.160">
    <property type="entry name" value="HPT domain"/>
    <property type="match status" value="1"/>
</dbReference>
<reference evidence="11 12" key="1">
    <citation type="submission" date="2018-07" db="EMBL/GenBank/DDBJ databases">
        <title>Leeuwenhoekiella genomics.</title>
        <authorList>
            <person name="Tahon G."/>
            <person name="Willems A."/>
        </authorList>
    </citation>
    <scope>NUCLEOTIDE SEQUENCE [LARGE SCALE GENOMIC DNA]</scope>
    <source>
        <strain evidence="11 12">LMG 1345</strain>
    </source>
</reference>
<dbReference type="InterPro" id="IPR011006">
    <property type="entry name" value="CheY-like_superfamily"/>
</dbReference>